<dbReference type="InterPro" id="IPR039769">
    <property type="entry name" value="Bud23-like"/>
</dbReference>
<organism evidence="11 12">
    <name type="scientific">Tieghemostelium lacteum</name>
    <name type="common">Slime mold</name>
    <name type="synonym">Dictyostelium lacteum</name>
    <dbReference type="NCBI Taxonomy" id="361077"/>
    <lineage>
        <taxon>Eukaryota</taxon>
        <taxon>Amoebozoa</taxon>
        <taxon>Evosea</taxon>
        <taxon>Eumycetozoa</taxon>
        <taxon>Dictyostelia</taxon>
        <taxon>Dictyosteliales</taxon>
        <taxon>Raperosteliaceae</taxon>
        <taxon>Tieghemostelium</taxon>
    </lineage>
</organism>
<dbReference type="FunFam" id="3.40.50.150:FF:000017">
    <property type="entry name" value="probable 18S rRNA (Guanine-N(7))-methyltransferase"/>
    <property type="match status" value="1"/>
</dbReference>
<dbReference type="GO" id="GO:0005730">
    <property type="term" value="C:nucleolus"/>
    <property type="evidence" value="ECO:0007669"/>
    <property type="project" value="TreeGrafter"/>
</dbReference>
<comment type="subcellular location">
    <subcellularLocation>
        <location evidence="2">Cytoplasm</location>
    </subcellularLocation>
    <subcellularLocation>
        <location evidence="1">Nucleus</location>
    </subcellularLocation>
</comment>
<comment type="caution">
    <text evidence="11">The sequence shown here is derived from an EMBL/GenBank/DDBJ whole genome shotgun (WGS) entry which is preliminary data.</text>
</comment>
<feature type="domain" description="Methyltransferase type 11" evidence="9">
    <location>
        <begin position="55"/>
        <end position="156"/>
    </location>
</feature>
<gene>
    <name evidence="11" type="ORF">DLAC_09577</name>
</gene>
<evidence type="ECO:0008006" key="13">
    <source>
        <dbReference type="Google" id="ProtNLM"/>
    </source>
</evidence>
<dbReference type="STRING" id="361077.A0A151Z6Q1"/>
<dbReference type="CDD" id="cd02440">
    <property type="entry name" value="AdoMet_MTases"/>
    <property type="match status" value="1"/>
</dbReference>
<evidence type="ECO:0000259" key="10">
    <source>
        <dbReference type="Pfam" id="PF12589"/>
    </source>
</evidence>
<evidence type="ECO:0000256" key="5">
    <source>
        <dbReference type="ARBA" id="ARBA00022603"/>
    </source>
</evidence>
<protein>
    <recommendedName>
        <fullName evidence="13">Methyltransferase type 11 domain-containing protein</fullName>
    </recommendedName>
</protein>
<accession>A0A151Z6Q1</accession>
<evidence type="ECO:0000256" key="8">
    <source>
        <dbReference type="ARBA" id="ARBA00023242"/>
    </source>
</evidence>
<dbReference type="Gene3D" id="3.40.50.150">
    <property type="entry name" value="Vaccinia Virus protein VP39"/>
    <property type="match status" value="1"/>
</dbReference>
<dbReference type="GO" id="GO:0005737">
    <property type="term" value="C:cytoplasm"/>
    <property type="evidence" value="ECO:0007669"/>
    <property type="project" value="UniProtKB-SubCell"/>
</dbReference>
<feature type="domain" description="18S rRNA (guanine(1575)-N(7))-methyltransferase Bud23 C-terminal" evidence="10">
    <location>
        <begin position="201"/>
        <end position="282"/>
    </location>
</feature>
<dbReference type="FunCoup" id="A0A151Z6Q1">
    <property type="interactions" value="800"/>
</dbReference>
<dbReference type="PANTHER" id="PTHR12734">
    <property type="entry name" value="METHYLTRANSFERASE-RELATED"/>
    <property type="match status" value="1"/>
</dbReference>
<proteinExistence type="inferred from homology"/>
<dbReference type="GO" id="GO:0016435">
    <property type="term" value="F:rRNA (guanine) methyltransferase activity"/>
    <property type="evidence" value="ECO:0007669"/>
    <property type="project" value="InterPro"/>
</dbReference>
<keyword evidence="4" id="KW-0963">Cytoplasm</keyword>
<dbReference type="PANTHER" id="PTHR12734:SF0">
    <property type="entry name" value="18S RRNA (GUANINE-N(7))-METHYLTRANSFERASE-RELATED"/>
    <property type="match status" value="1"/>
</dbReference>
<dbReference type="InterPro" id="IPR022238">
    <property type="entry name" value="Bud23_C"/>
</dbReference>
<dbReference type="OrthoDB" id="2877at2759"/>
<dbReference type="SUPFAM" id="SSF53335">
    <property type="entry name" value="S-adenosyl-L-methionine-dependent methyltransferases"/>
    <property type="match status" value="1"/>
</dbReference>
<evidence type="ECO:0000256" key="1">
    <source>
        <dbReference type="ARBA" id="ARBA00004123"/>
    </source>
</evidence>
<evidence type="ECO:0000256" key="7">
    <source>
        <dbReference type="ARBA" id="ARBA00022691"/>
    </source>
</evidence>
<keyword evidence="5" id="KW-0489">Methyltransferase</keyword>
<sequence length="320" mass="36265">MSRPEHIAPPEIFYDEVESKKYSSNSRIIEIQTKMSERAYELLAIPEGREGLLLLDIGCGSGISGDVITDAGHHWIGCDISPSMLDVAIDREVEGDVMVRDIGQGFPFRPGTFDGAISISAIQWLCNAEKSHHNPRKRLLVFFQSLYQVLARGAKAILQFYPENSAQIEMITSSALRCGFTGGLLVDFPNSTKAKKYFLVLFTGNNGLYSMPKAMGVNDDEMVEEDERQEQVKIVNRNREKGRKKDRVGVKSREWIMQKKDRQRKQGKEVRPDTKFTGRSRGPKFVGKCAGFLLLRRIIKLHLKLKLKVEFIKCVYYGAK</sequence>
<evidence type="ECO:0000256" key="3">
    <source>
        <dbReference type="ARBA" id="ARBA00005547"/>
    </source>
</evidence>
<evidence type="ECO:0000313" key="12">
    <source>
        <dbReference type="Proteomes" id="UP000076078"/>
    </source>
</evidence>
<dbReference type="InParanoid" id="A0A151Z6Q1"/>
<dbReference type="EMBL" id="LODT01000039">
    <property type="protein sequence ID" value="KYQ89615.1"/>
    <property type="molecule type" value="Genomic_DNA"/>
</dbReference>
<dbReference type="Pfam" id="PF12589">
    <property type="entry name" value="WBS_methylT"/>
    <property type="match status" value="1"/>
</dbReference>
<evidence type="ECO:0000256" key="2">
    <source>
        <dbReference type="ARBA" id="ARBA00004496"/>
    </source>
</evidence>
<dbReference type="Pfam" id="PF08241">
    <property type="entry name" value="Methyltransf_11"/>
    <property type="match status" value="1"/>
</dbReference>
<keyword evidence="6" id="KW-0808">Transferase</keyword>
<keyword evidence="7" id="KW-0949">S-adenosyl-L-methionine</keyword>
<comment type="similarity">
    <text evidence="3">Belongs to the class I-like SAM-binding methyltransferase superfamily. BUD23/WBSCR22 family.</text>
</comment>
<dbReference type="InterPro" id="IPR029063">
    <property type="entry name" value="SAM-dependent_MTases_sf"/>
</dbReference>
<evidence type="ECO:0000256" key="6">
    <source>
        <dbReference type="ARBA" id="ARBA00022679"/>
    </source>
</evidence>
<dbReference type="AlphaFoldDB" id="A0A151Z6Q1"/>
<name>A0A151Z6Q1_TIELA</name>
<keyword evidence="8" id="KW-0539">Nucleus</keyword>
<keyword evidence="12" id="KW-1185">Reference proteome</keyword>
<dbReference type="GO" id="GO:0070476">
    <property type="term" value="P:rRNA (guanine-N7)-methylation"/>
    <property type="evidence" value="ECO:0007669"/>
    <property type="project" value="InterPro"/>
</dbReference>
<evidence type="ECO:0000256" key="4">
    <source>
        <dbReference type="ARBA" id="ARBA00022490"/>
    </source>
</evidence>
<dbReference type="Proteomes" id="UP000076078">
    <property type="component" value="Unassembled WGS sequence"/>
</dbReference>
<evidence type="ECO:0000259" key="9">
    <source>
        <dbReference type="Pfam" id="PF08241"/>
    </source>
</evidence>
<evidence type="ECO:0000313" key="11">
    <source>
        <dbReference type="EMBL" id="KYQ89615.1"/>
    </source>
</evidence>
<dbReference type="InterPro" id="IPR013216">
    <property type="entry name" value="Methyltransf_11"/>
</dbReference>
<reference evidence="11 12" key="1">
    <citation type="submission" date="2015-12" db="EMBL/GenBank/DDBJ databases">
        <title>Dictyostelia acquired genes for synthesis and detection of signals that induce cell-type specialization by lateral gene transfer from prokaryotes.</title>
        <authorList>
            <person name="Gloeckner G."/>
            <person name="Schaap P."/>
        </authorList>
    </citation>
    <scope>NUCLEOTIDE SEQUENCE [LARGE SCALE GENOMIC DNA]</scope>
    <source>
        <strain evidence="11 12">TK</strain>
    </source>
</reference>
<dbReference type="OMA" id="WIQEKKE"/>